<protein>
    <submittedName>
        <fullName evidence="3">Tc5 transposase DNA-binding domain-containing protein</fullName>
    </submittedName>
</protein>
<keyword evidence="1 3" id="KW-0238">DNA-binding</keyword>
<feature type="domain" description="HTH CENPB-type" evidence="2">
    <location>
        <begin position="77"/>
        <end position="147"/>
    </location>
</feature>
<dbReference type="InterPro" id="IPR009057">
    <property type="entry name" value="Homeodomain-like_sf"/>
</dbReference>
<organism evidence="3 4">
    <name type="scientific">Hirsutella rhossiliensis</name>
    <dbReference type="NCBI Taxonomy" id="111463"/>
    <lineage>
        <taxon>Eukaryota</taxon>
        <taxon>Fungi</taxon>
        <taxon>Dikarya</taxon>
        <taxon>Ascomycota</taxon>
        <taxon>Pezizomycotina</taxon>
        <taxon>Sordariomycetes</taxon>
        <taxon>Hypocreomycetidae</taxon>
        <taxon>Hypocreales</taxon>
        <taxon>Ophiocordycipitaceae</taxon>
        <taxon>Hirsutella</taxon>
    </lineage>
</organism>
<gene>
    <name evidence="3" type="ORF">HRG_11276</name>
</gene>
<dbReference type="EMBL" id="JAIZPD010000019">
    <property type="protein sequence ID" value="KAH0957785.1"/>
    <property type="molecule type" value="Genomic_DNA"/>
</dbReference>
<dbReference type="Proteomes" id="UP000824596">
    <property type="component" value="Unassembled WGS sequence"/>
</dbReference>
<evidence type="ECO:0000313" key="3">
    <source>
        <dbReference type="EMBL" id="KAH0957785.1"/>
    </source>
</evidence>
<dbReference type="OrthoDB" id="4949264at2759"/>
<keyword evidence="4" id="KW-1185">Reference proteome</keyword>
<name>A0A9P8SDX2_9HYPO</name>
<dbReference type="PROSITE" id="PS51253">
    <property type="entry name" value="HTH_CENPB"/>
    <property type="match status" value="1"/>
</dbReference>
<dbReference type="InterPro" id="IPR050863">
    <property type="entry name" value="CenT-Element_Derived"/>
</dbReference>
<dbReference type="SUPFAM" id="SSF46689">
    <property type="entry name" value="Homeodomain-like"/>
    <property type="match status" value="1"/>
</dbReference>
<reference evidence="3" key="1">
    <citation type="submission" date="2021-09" db="EMBL/GenBank/DDBJ databases">
        <title>A high-quality genome of the endoparasitic fungus Hirsutella rhossiliensis with a comparison of Hirsutella genomes reveals transposable elements contributing to genome size variation.</title>
        <authorList>
            <person name="Lin R."/>
            <person name="Jiao Y."/>
            <person name="Sun X."/>
            <person name="Ling J."/>
            <person name="Xie B."/>
            <person name="Cheng X."/>
        </authorList>
    </citation>
    <scope>NUCLEOTIDE SEQUENCE</scope>
    <source>
        <strain evidence="3">HR02</strain>
    </source>
</reference>
<evidence type="ECO:0000313" key="4">
    <source>
        <dbReference type="Proteomes" id="UP000824596"/>
    </source>
</evidence>
<dbReference type="AlphaFoldDB" id="A0A9P8SDX2"/>
<dbReference type="PANTHER" id="PTHR19303">
    <property type="entry name" value="TRANSPOSON"/>
    <property type="match status" value="1"/>
</dbReference>
<dbReference type="GeneID" id="68360404"/>
<evidence type="ECO:0000256" key="1">
    <source>
        <dbReference type="ARBA" id="ARBA00023125"/>
    </source>
</evidence>
<dbReference type="GO" id="GO:0005634">
    <property type="term" value="C:nucleus"/>
    <property type="evidence" value="ECO:0007669"/>
    <property type="project" value="TreeGrafter"/>
</dbReference>
<dbReference type="InterPro" id="IPR006600">
    <property type="entry name" value="HTH_CenpB_DNA-bd_dom"/>
</dbReference>
<evidence type="ECO:0000259" key="2">
    <source>
        <dbReference type="PROSITE" id="PS51253"/>
    </source>
</evidence>
<sequence>MASSSSEPTAMQKWIDSETNKPNFARHGQENLEARTVAASELFVEGFYRTMKAASDALGVPYKRLRSRIQGHHPVSENGGNATLLGSEEEQEVLCWAHRRIAQGHHIQGRALQQHANAILKAKGWGGTASQKWAQRFMKRWGRYFHRRKAASRDVKRKAMQDRACVEAFFQDWSNFITRHDIRRENIWNFDETGFMVGYLNKGTFLWTFNDIEKPVLSDSHETVSVTAIEAISVAGTSIPSFLVLPGVQIPVRWVENALDGDTVIAMSPKGYTNDIIAIEWAEHFERLTRPSNPGETRVLLVDGCDNHHTSEIVHFCHDHDIELFPYHLQEIRNRTFKKHTILSAWEKCGLFPHKPSMVLDNLQDALSSLTKEVDKRDLPGFIQEGNFDQVIEPSTPQRSPQGLTSGTPPTIRQIDWNSVTTPKLDLSVIRRYNDYVNLRLEVSILSEVPLTPSVSHVHLKARKAANTLALNGIIATDEMRRVKEKQLSRAALKEKTRVIGKYGP</sequence>
<dbReference type="PANTHER" id="PTHR19303:SF74">
    <property type="entry name" value="POGO TRANSPOSABLE ELEMENT WITH KRAB DOMAIN"/>
    <property type="match status" value="1"/>
</dbReference>
<comment type="caution">
    <text evidence="3">The sequence shown here is derived from an EMBL/GenBank/DDBJ whole genome shotgun (WGS) entry which is preliminary data.</text>
</comment>
<dbReference type="Pfam" id="PF03221">
    <property type="entry name" value="HTH_Tnp_Tc5"/>
    <property type="match status" value="1"/>
</dbReference>
<dbReference type="GO" id="GO:0003677">
    <property type="term" value="F:DNA binding"/>
    <property type="evidence" value="ECO:0007669"/>
    <property type="project" value="UniProtKB-KW"/>
</dbReference>
<proteinExistence type="predicted"/>
<accession>A0A9P8SDX2</accession>
<dbReference type="RefSeq" id="XP_044715299.1">
    <property type="nucleotide sequence ID" value="XM_044869746.1"/>
</dbReference>